<reference evidence="1 2" key="1">
    <citation type="journal article" date="2013" name="BMC Genomics">
        <title>Reconstruction of the lipid metabolism for the microalga Monoraphidium neglectum from its genome sequence reveals characteristics suitable for biofuel production.</title>
        <authorList>
            <person name="Bogen C."/>
            <person name="Al-Dilaimi A."/>
            <person name="Albersmeier A."/>
            <person name="Wichmann J."/>
            <person name="Grundmann M."/>
            <person name="Rupp O."/>
            <person name="Lauersen K.J."/>
            <person name="Blifernez-Klassen O."/>
            <person name="Kalinowski J."/>
            <person name="Goesmann A."/>
            <person name="Mussgnug J.H."/>
            <person name="Kruse O."/>
        </authorList>
    </citation>
    <scope>NUCLEOTIDE SEQUENCE [LARGE SCALE GENOMIC DNA]</scope>
    <source>
        <strain evidence="1 2">SAG 48.87</strain>
    </source>
</reference>
<name>A0A0D2M784_9CHLO</name>
<dbReference type="Proteomes" id="UP000054498">
    <property type="component" value="Unassembled WGS sequence"/>
</dbReference>
<evidence type="ECO:0000313" key="2">
    <source>
        <dbReference type="Proteomes" id="UP000054498"/>
    </source>
</evidence>
<dbReference type="KEGG" id="mng:MNEG_8741"/>
<dbReference type="GeneID" id="25741616"/>
<accession>A0A0D2M784</accession>
<evidence type="ECO:0000313" key="1">
    <source>
        <dbReference type="EMBL" id="KIY99219.1"/>
    </source>
</evidence>
<organism evidence="1 2">
    <name type="scientific">Monoraphidium neglectum</name>
    <dbReference type="NCBI Taxonomy" id="145388"/>
    <lineage>
        <taxon>Eukaryota</taxon>
        <taxon>Viridiplantae</taxon>
        <taxon>Chlorophyta</taxon>
        <taxon>core chlorophytes</taxon>
        <taxon>Chlorophyceae</taxon>
        <taxon>CS clade</taxon>
        <taxon>Sphaeropleales</taxon>
        <taxon>Selenastraceae</taxon>
        <taxon>Monoraphidium</taxon>
    </lineage>
</organism>
<gene>
    <name evidence="1" type="ORF">MNEG_8741</name>
</gene>
<dbReference type="EMBL" id="KK101915">
    <property type="protein sequence ID" value="KIY99219.1"/>
    <property type="molecule type" value="Genomic_DNA"/>
</dbReference>
<protein>
    <submittedName>
        <fullName evidence="1">Uncharacterized protein</fullName>
    </submittedName>
</protein>
<dbReference type="AlphaFoldDB" id="A0A0D2M784"/>
<dbReference type="STRING" id="145388.A0A0D2M784"/>
<dbReference type="OrthoDB" id="2530521at2759"/>
<dbReference type="RefSeq" id="XP_013898239.1">
    <property type="nucleotide sequence ID" value="XM_014042785.1"/>
</dbReference>
<proteinExistence type="predicted"/>
<keyword evidence="2" id="KW-1185">Reference proteome</keyword>
<sequence>MHPPLSNAKQLIADSPKPEAAVKLYRQMMRDIEGGGGEQGELEQACYALGYNLAIEYLADYEKTWMLDSFRDLNARVINRNIDWIFLEVHAEGEAEHAAIGHNAVLNLVPASAAPLLRRAMADHDRDFAAFYNRAADMLEQQA</sequence>